<organism evidence="1 2">
    <name type="scientific">[Candida] jaroonii</name>
    <dbReference type="NCBI Taxonomy" id="467808"/>
    <lineage>
        <taxon>Eukaryota</taxon>
        <taxon>Fungi</taxon>
        <taxon>Dikarya</taxon>
        <taxon>Ascomycota</taxon>
        <taxon>Saccharomycotina</taxon>
        <taxon>Pichiomycetes</taxon>
        <taxon>Debaryomycetaceae</taxon>
        <taxon>Yamadazyma</taxon>
    </lineage>
</organism>
<evidence type="ECO:0000313" key="1">
    <source>
        <dbReference type="EMBL" id="CAH6720385.1"/>
    </source>
</evidence>
<sequence>MATKCSPCPVLNPSLEQFNDPIGYLSSAEVLELGQTYGIVKIVPPQNWQPPFSLSSKFKFHTRLQKLSDLGILTRSRNFFIESINRFQKMKKKKQLKSFFMVEDKKVYYYDLYIEVEKAGGFKECKWAKINKVFGVVDSKSLQKEYGNSIKNYADFLNVQIIEDPAYAPKKNGRVEIEIDSQPEDSEIEGDLSEVDDEVKEQIRKLKPDSNSSDSEYDEDDGECMVCGLDDEPESTLLCDNCGDAYHLECVNLASVPKGDWYCNRCLVGTGEYGFVEETNLKYSVDEFYKYCQDFEVKYKHDYGLESLQQVEGDFWKFIESQTSKIVVRYGADIHNLLPGQISGFPTNDSPQIIKDYINPEVFDYYANQPFNLNNLPFSKGSLLNYINHSISGMTIPWIYIGSLLSTFCWHVEDHYTSSANYCHFGATKKWYGIPSKYSTTFEKFMKLTAPDLFKKQPDLLHQLVTLVSPDKLIDNGIPVYYANQNPNEFVITFPKVYHAGFNSGFNFNEAVNFTSKDWIDFGHEAIKDYRLIKKENVFNHYKLLENIMISYKMGIETNEQLFQKSKNQYKEFIEEIDSLVNYFKKQKFPIKYNHHEITEEGFLAERQNLKNNIDDDGDLCDICRTHIHHAFVEIPNSQHNFGKAEQSNQLITPQASPHVRNSRSESSPKKEINGKKLDFDDMEKRSTRSKSHKIEKPKTKMSIVNHDMAMKAINEKNLINICMDCGYEQQVSQGKLIINVSPGAMKSFIASI</sequence>
<proteinExistence type="predicted"/>
<name>A0ACA9Y618_9ASCO</name>
<comment type="caution">
    <text evidence="1">The sequence shown here is derived from an EMBL/GenBank/DDBJ whole genome shotgun (WGS) entry which is preliminary data.</text>
</comment>
<evidence type="ECO:0000313" key="2">
    <source>
        <dbReference type="Proteomes" id="UP001152531"/>
    </source>
</evidence>
<accession>A0ACA9Y618</accession>
<gene>
    <name evidence="1" type="ORF">CLIB1444_03S10726</name>
</gene>
<dbReference type="Proteomes" id="UP001152531">
    <property type="component" value="Unassembled WGS sequence"/>
</dbReference>
<keyword evidence="2" id="KW-1185">Reference proteome</keyword>
<reference evidence="1" key="1">
    <citation type="submission" date="2022-06" db="EMBL/GenBank/DDBJ databases">
        <authorList>
            <person name="Legras J.-L."/>
            <person name="Devillers H."/>
            <person name="Grondin C."/>
        </authorList>
    </citation>
    <scope>NUCLEOTIDE SEQUENCE</scope>
    <source>
        <strain evidence="1">CLIB 1444</strain>
    </source>
</reference>
<protein>
    <submittedName>
        <fullName evidence="1">Histone demethylase Jhd2p</fullName>
    </submittedName>
</protein>
<dbReference type="EMBL" id="CALSDN010000003">
    <property type="protein sequence ID" value="CAH6720385.1"/>
    <property type="molecule type" value="Genomic_DNA"/>
</dbReference>